<keyword evidence="5" id="KW-0804">Transcription</keyword>
<dbReference type="EMBL" id="BNJJ01000026">
    <property type="protein sequence ID" value="GHO88695.1"/>
    <property type="molecule type" value="Genomic_DNA"/>
</dbReference>
<dbReference type="InterPro" id="IPR039425">
    <property type="entry name" value="RNA_pol_sigma-70-like"/>
</dbReference>
<dbReference type="Gene3D" id="1.10.1740.10">
    <property type="match status" value="1"/>
</dbReference>
<dbReference type="InterPro" id="IPR007627">
    <property type="entry name" value="RNA_pol_sigma70_r2"/>
</dbReference>
<dbReference type="SUPFAM" id="SSF88946">
    <property type="entry name" value="Sigma2 domain of RNA polymerase sigma factors"/>
    <property type="match status" value="1"/>
</dbReference>
<sequence>MAQCTGRNSAFNDEDGDQAFDLEGLVTRAQQGDEQAFNVLYRHFSNAINIYLNNMVGSDGSGSELTQETFSKAWFSLHQLRSPAAFKHWLYRIATNLAYDHQKHYRQMSTVAFDRCSDDYSSMQVEGPESDYENAELLREALALIPHKYRICLILYCVEGCSPLEISERLNIKESCVSKYVSRGRKSLQNIYLQLQTKERRVDA</sequence>
<gene>
    <name evidence="8" type="ORF">KSZ_67010</name>
</gene>
<evidence type="ECO:0000256" key="1">
    <source>
        <dbReference type="ARBA" id="ARBA00010641"/>
    </source>
</evidence>
<evidence type="ECO:0000256" key="5">
    <source>
        <dbReference type="ARBA" id="ARBA00023163"/>
    </source>
</evidence>
<evidence type="ECO:0000256" key="3">
    <source>
        <dbReference type="ARBA" id="ARBA00023082"/>
    </source>
</evidence>
<dbReference type="Proteomes" id="UP000635565">
    <property type="component" value="Unassembled WGS sequence"/>
</dbReference>
<protein>
    <submittedName>
        <fullName evidence="8">RNA polymerase sigma factor</fullName>
    </submittedName>
</protein>
<dbReference type="InterPro" id="IPR036388">
    <property type="entry name" value="WH-like_DNA-bd_sf"/>
</dbReference>
<proteinExistence type="inferred from homology"/>
<dbReference type="InterPro" id="IPR013249">
    <property type="entry name" value="RNA_pol_sigma70_r4_t2"/>
</dbReference>
<evidence type="ECO:0000259" key="7">
    <source>
        <dbReference type="Pfam" id="PF08281"/>
    </source>
</evidence>
<evidence type="ECO:0000313" key="8">
    <source>
        <dbReference type="EMBL" id="GHO88695.1"/>
    </source>
</evidence>
<dbReference type="InterPro" id="IPR013325">
    <property type="entry name" value="RNA_pol_sigma_r2"/>
</dbReference>
<evidence type="ECO:0000313" key="9">
    <source>
        <dbReference type="Proteomes" id="UP000635565"/>
    </source>
</evidence>
<comment type="similarity">
    <text evidence="1">Belongs to the sigma-70 factor family. ECF subfamily.</text>
</comment>
<keyword evidence="2" id="KW-0805">Transcription regulation</keyword>
<dbReference type="Gene3D" id="1.10.10.10">
    <property type="entry name" value="Winged helix-like DNA-binding domain superfamily/Winged helix DNA-binding domain"/>
    <property type="match status" value="1"/>
</dbReference>
<feature type="domain" description="RNA polymerase sigma-70 region 2" evidence="6">
    <location>
        <begin position="40"/>
        <end position="103"/>
    </location>
</feature>
<reference evidence="8 9" key="1">
    <citation type="journal article" date="2021" name="Int. J. Syst. Evol. Microbiol.">
        <title>Reticulibacter mediterranei gen. nov., sp. nov., within the new family Reticulibacteraceae fam. nov., and Ktedonospora formicarum gen. nov., sp. nov., Ktedonobacter robiniae sp. nov., Dictyobacter formicarum sp. nov. and Dictyobacter arantiisoli sp. nov., belonging to the class Ktedonobacteria.</title>
        <authorList>
            <person name="Yabe S."/>
            <person name="Zheng Y."/>
            <person name="Wang C.M."/>
            <person name="Sakai Y."/>
            <person name="Abe K."/>
            <person name="Yokota A."/>
            <person name="Donadio S."/>
            <person name="Cavaletti L."/>
            <person name="Monciardini P."/>
        </authorList>
    </citation>
    <scope>NUCLEOTIDE SEQUENCE [LARGE SCALE GENOMIC DNA]</scope>
    <source>
        <strain evidence="8 9">SOSP1-9</strain>
    </source>
</reference>
<dbReference type="PANTHER" id="PTHR43133">
    <property type="entry name" value="RNA POLYMERASE ECF-TYPE SIGMA FACTO"/>
    <property type="match status" value="1"/>
</dbReference>
<keyword evidence="3" id="KW-0731">Sigma factor</keyword>
<evidence type="ECO:0000259" key="6">
    <source>
        <dbReference type="Pfam" id="PF04542"/>
    </source>
</evidence>
<accession>A0ABQ3VSA1</accession>
<keyword evidence="4" id="KW-0238">DNA-binding</keyword>
<dbReference type="Pfam" id="PF08281">
    <property type="entry name" value="Sigma70_r4_2"/>
    <property type="match status" value="1"/>
</dbReference>
<dbReference type="NCBIfam" id="TIGR02937">
    <property type="entry name" value="sigma70-ECF"/>
    <property type="match status" value="1"/>
</dbReference>
<evidence type="ECO:0000256" key="4">
    <source>
        <dbReference type="ARBA" id="ARBA00023125"/>
    </source>
</evidence>
<evidence type="ECO:0000256" key="2">
    <source>
        <dbReference type="ARBA" id="ARBA00023015"/>
    </source>
</evidence>
<keyword evidence="9" id="KW-1185">Reference proteome</keyword>
<dbReference type="RefSeq" id="WP_201366248.1">
    <property type="nucleotide sequence ID" value="NZ_BNJJ01000026.1"/>
</dbReference>
<feature type="domain" description="RNA polymerase sigma factor 70 region 4 type 2" evidence="7">
    <location>
        <begin position="136"/>
        <end position="188"/>
    </location>
</feature>
<comment type="caution">
    <text evidence="8">The sequence shown here is derived from an EMBL/GenBank/DDBJ whole genome shotgun (WGS) entry which is preliminary data.</text>
</comment>
<dbReference type="InterPro" id="IPR014284">
    <property type="entry name" value="RNA_pol_sigma-70_dom"/>
</dbReference>
<name>A0ABQ3VSA1_9CHLR</name>
<dbReference type="PANTHER" id="PTHR43133:SF8">
    <property type="entry name" value="RNA POLYMERASE SIGMA FACTOR HI_1459-RELATED"/>
    <property type="match status" value="1"/>
</dbReference>
<dbReference type="InterPro" id="IPR013324">
    <property type="entry name" value="RNA_pol_sigma_r3/r4-like"/>
</dbReference>
<dbReference type="SUPFAM" id="SSF88659">
    <property type="entry name" value="Sigma3 and sigma4 domains of RNA polymerase sigma factors"/>
    <property type="match status" value="1"/>
</dbReference>
<organism evidence="8 9">
    <name type="scientific">Dictyobacter formicarum</name>
    <dbReference type="NCBI Taxonomy" id="2778368"/>
    <lineage>
        <taxon>Bacteria</taxon>
        <taxon>Bacillati</taxon>
        <taxon>Chloroflexota</taxon>
        <taxon>Ktedonobacteria</taxon>
        <taxon>Ktedonobacterales</taxon>
        <taxon>Dictyobacteraceae</taxon>
        <taxon>Dictyobacter</taxon>
    </lineage>
</organism>
<dbReference type="Pfam" id="PF04542">
    <property type="entry name" value="Sigma70_r2"/>
    <property type="match status" value="1"/>
</dbReference>